<protein>
    <submittedName>
        <fullName evidence="6">Diguanylate cyclase</fullName>
    </submittedName>
</protein>
<dbReference type="NCBIfam" id="TIGR00254">
    <property type="entry name" value="GGDEF"/>
    <property type="match status" value="1"/>
</dbReference>
<dbReference type="PROSITE" id="PS51832">
    <property type="entry name" value="HD_GYP"/>
    <property type="match status" value="1"/>
</dbReference>
<dbReference type="EMBL" id="JACRYT010000013">
    <property type="protein sequence ID" value="MBC6680417.1"/>
    <property type="molecule type" value="Genomic_DNA"/>
</dbReference>
<keyword evidence="7" id="KW-1185">Reference proteome</keyword>
<dbReference type="AlphaFoldDB" id="A0A923NNK6"/>
<evidence type="ECO:0000313" key="7">
    <source>
        <dbReference type="Proteomes" id="UP000602647"/>
    </source>
</evidence>
<evidence type="ECO:0000259" key="4">
    <source>
        <dbReference type="PROSITE" id="PS51831"/>
    </source>
</evidence>
<feature type="region of interest" description="Disordered" evidence="1">
    <location>
        <begin position="837"/>
        <end position="860"/>
    </location>
</feature>
<feature type="compositionally biased region" description="Basic and acidic residues" evidence="1">
    <location>
        <begin position="837"/>
        <end position="853"/>
    </location>
</feature>
<dbReference type="InterPro" id="IPR003607">
    <property type="entry name" value="HD/PDEase_dom"/>
</dbReference>
<dbReference type="InterPro" id="IPR037522">
    <property type="entry name" value="HD_GYP_dom"/>
</dbReference>
<dbReference type="Pfam" id="PF16927">
    <property type="entry name" value="HisKA_7TM"/>
    <property type="match status" value="1"/>
</dbReference>
<dbReference type="InterPro" id="IPR043128">
    <property type="entry name" value="Rev_trsase/Diguanyl_cyclase"/>
</dbReference>
<dbReference type="Pfam" id="PF00990">
    <property type="entry name" value="GGDEF"/>
    <property type="match status" value="1"/>
</dbReference>
<evidence type="ECO:0000313" key="6">
    <source>
        <dbReference type="EMBL" id="MBC6680417.1"/>
    </source>
</evidence>
<dbReference type="InterPro" id="IPR029787">
    <property type="entry name" value="Nucleotide_cyclase"/>
</dbReference>
<comment type="caution">
    <text evidence="6">The sequence shown here is derived from an EMBL/GenBank/DDBJ whole genome shotgun (WGS) entry which is preliminary data.</text>
</comment>
<name>A0A923NNK6_9FIRM</name>
<dbReference type="CDD" id="cd01949">
    <property type="entry name" value="GGDEF"/>
    <property type="match status" value="1"/>
</dbReference>
<keyword evidence="2" id="KW-1133">Transmembrane helix</keyword>
<dbReference type="InterPro" id="IPR006674">
    <property type="entry name" value="HD_domain"/>
</dbReference>
<dbReference type="SUPFAM" id="SSF109604">
    <property type="entry name" value="HD-domain/PDEase-like"/>
    <property type="match status" value="1"/>
</dbReference>
<dbReference type="InterPro" id="IPR003018">
    <property type="entry name" value="GAF"/>
</dbReference>
<feature type="transmembrane region" description="Helical" evidence="2">
    <location>
        <begin position="6"/>
        <end position="25"/>
    </location>
</feature>
<evidence type="ECO:0000256" key="2">
    <source>
        <dbReference type="SAM" id="Phobius"/>
    </source>
</evidence>
<reference evidence="6" key="1">
    <citation type="submission" date="2020-08" db="EMBL/GenBank/DDBJ databases">
        <title>Genome public.</title>
        <authorList>
            <person name="Liu C."/>
            <person name="Sun Q."/>
        </authorList>
    </citation>
    <scope>NUCLEOTIDE SEQUENCE</scope>
    <source>
        <strain evidence="6">BX12</strain>
    </source>
</reference>
<accession>A0A923NNK6</accession>
<feature type="transmembrane region" description="Helical" evidence="2">
    <location>
        <begin position="92"/>
        <end position="114"/>
    </location>
</feature>
<dbReference type="SUPFAM" id="SSF55073">
    <property type="entry name" value="Nucleotide cyclase"/>
    <property type="match status" value="1"/>
</dbReference>
<feature type="transmembrane region" description="Helical" evidence="2">
    <location>
        <begin position="172"/>
        <end position="191"/>
    </location>
</feature>
<dbReference type="Gene3D" id="3.30.70.270">
    <property type="match status" value="1"/>
</dbReference>
<sequence length="860" mass="97063">MNSYVFIPAIALGGYGIFLFAFMAARRTKLNNAFILVLVLSVLWTGGSFCMRMRLWPSEKFWYDVSLFGLLMMAYGLFYFGQAFVGEKKSKLTPVWLVSLLLINIINIATGFFLEAPKMIESGDGQVSFVYHVTWTVGILFAVCALILIHMMLLFRKSYRTDEIRKRQLRPILLGILCLFIGQLCLCVPVFKGFPIDVLSAFLMVIFMSYALYRRRLFKLTLLVSKGSCYIVVMAIAILLFSNVIVPLASVIRSILGRYADNYILITAVLFTLLTFLLYYGVKKFVDGVFIKDELVKSDALKEFSENVSRSLEINQVLKYVTDAVRQLLGVQKVFIFIADSDGSRYDIAYSASPLDSKQVSLKASNPIVVYLKQKCDFLFMDEFRCLTVYKSMWESEKKQIRDLGVEVFLPLRDGDFLIGFVAISAKEKNGRFTYDDIGFLSSISSIGSIAVKNSRLYEKAYAEARTDDLTGLLNRKCFYQVLQEEFEKNKDRSLALIILNLDDFKLYNQLYGYREGDLALQRVARIITASVGNNGYTARYSGKEFAVILPGYDLLSAKNLAENIRRQIMDMNKAEKDYTLKVLTVSGGISSYPYAAGSMKELVDNADMAVYQVKRRGKNAIMLAHGGSSNAFLPGDEGSAYKQDAYSEYASTIYALTAAIDTKDHYTFNHSKNVAYYAASLAAGNDMGEDFVELIREAGLLHDIGKIGIPEDILNKPGKLTDQEYEIMKGHVENSVGIIRHLPSLDYVIPAVIGHHERYDGKGYPRKISGEDIPLSARILCIADSFDAMVSRRSYKTPYSVEYALEEIQRKRGSQFDPKLADLFVHLVETGEIVPRKDHEPMELREDSGKRKEVGKKKK</sequence>
<dbReference type="PANTHER" id="PTHR43155">
    <property type="entry name" value="CYCLIC DI-GMP PHOSPHODIESTERASE PA4108-RELATED"/>
    <property type="match status" value="1"/>
</dbReference>
<dbReference type="Pfam" id="PF13487">
    <property type="entry name" value="HD_5"/>
    <property type="match status" value="1"/>
</dbReference>
<dbReference type="Gene3D" id="3.30.450.40">
    <property type="match status" value="1"/>
</dbReference>
<keyword evidence="2" id="KW-0812">Transmembrane</keyword>
<dbReference type="SMART" id="SM00065">
    <property type="entry name" value="GAF"/>
    <property type="match status" value="1"/>
</dbReference>
<dbReference type="SUPFAM" id="SSF55781">
    <property type="entry name" value="GAF domain-like"/>
    <property type="match status" value="1"/>
</dbReference>
<feature type="transmembrane region" description="Helical" evidence="2">
    <location>
        <begin position="129"/>
        <end position="151"/>
    </location>
</feature>
<organism evidence="6 7">
    <name type="scientific">Zhenpiania hominis</name>
    <dbReference type="NCBI Taxonomy" id="2763644"/>
    <lineage>
        <taxon>Bacteria</taxon>
        <taxon>Bacillati</taxon>
        <taxon>Bacillota</taxon>
        <taxon>Clostridia</taxon>
        <taxon>Peptostreptococcales</taxon>
        <taxon>Anaerovoracaceae</taxon>
        <taxon>Zhenpiania</taxon>
    </lineage>
</organism>
<feature type="domain" description="GGDEF" evidence="3">
    <location>
        <begin position="493"/>
        <end position="627"/>
    </location>
</feature>
<gene>
    <name evidence="6" type="ORF">H9L42_11365</name>
</gene>
<feature type="domain" description="HD" evidence="4">
    <location>
        <begin position="668"/>
        <end position="790"/>
    </location>
</feature>
<feature type="transmembrane region" description="Helical" evidence="2">
    <location>
        <begin position="61"/>
        <end position="80"/>
    </location>
</feature>
<dbReference type="RefSeq" id="WP_187303517.1">
    <property type="nucleotide sequence ID" value="NZ_CBCTQH010000006.1"/>
</dbReference>
<keyword evidence="2" id="KW-0472">Membrane</keyword>
<feature type="transmembrane region" description="Helical" evidence="2">
    <location>
        <begin position="263"/>
        <end position="282"/>
    </location>
</feature>
<dbReference type="PROSITE" id="PS50887">
    <property type="entry name" value="GGDEF"/>
    <property type="match status" value="1"/>
</dbReference>
<dbReference type="SMART" id="SM00471">
    <property type="entry name" value="HDc"/>
    <property type="match status" value="1"/>
</dbReference>
<evidence type="ECO:0000259" key="3">
    <source>
        <dbReference type="PROSITE" id="PS50887"/>
    </source>
</evidence>
<dbReference type="PROSITE" id="PS51831">
    <property type="entry name" value="HD"/>
    <property type="match status" value="1"/>
</dbReference>
<proteinExistence type="predicted"/>
<dbReference type="SMART" id="SM00267">
    <property type="entry name" value="GGDEF"/>
    <property type="match status" value="1"/>
</dbReference>
<feature type="domain" description="HD-GYP" evidence="5">
    <location>
        <begin position="646"/>
        <end position="841"/>
    </location>
</feature>
<dbReference type="InterPro" id="IPR006675">
    <property type="entry name" value="HDIG_dom"/>
</dbReference>
<dbReference type="Gene3D" id="1.10.3210.10">
    <property type="entry name" value="Hypothetical protein af1432"/>
    <property type="match status" value="1"/>
</dbReference>
<feature type="transmembrane region" description="Helical" evidence="2">
    <location>
        <begin position="32"/>
        <end position="55"/>
    </location>
</feature>
<dbReference type="InterPro" id="IPR029016">
    <property type="entry name" value="GAF-like_dom_sf"/>
</dbReference>
<feature type="transmembrane region" description="Helical" evidence="2">
    <location>
        <begin position="229"/>
        <end position="251"/>
    </location>
</feature>
<evidence type="ECO:0000256" key="1">
    <source>
        <dbReference type="SAM" id="MobiDB-lite"/>
    </source>
</evidence>
<dbReference type="CDD" id="cd00077">
    <property type="entry name" value="HDc"/>
    <property type="match status" value="1"/>
</dbReference>
<dbReference type="Pfam" id="PF01590">
    <property type="entry name" value="GAF"/>
    <property type="match status" value="1"/>
</dbReference>
<dbReference type="Proteomes" id="UP000602647">
    <property type="component" value="Unassembled WGS sequence"/>
</dbReference>
<dbReference type="PANTHER" id="PTHR43155:SF2">
    <property type="entry name" value="CYCLIC DI-GMP PHOSPHODIESTERASE PA4108"/>
    <property type="match status" value="1"/>
</dbReference>
<dbReference type="InterPro" id="IPR000160">
    <property type="entry name" value="GGDEF_dom"/>
</dbReference>
<dbReference type="InterPro" id="IPR031621">
    <property type="entry name" value="HisKA_7TM"/>
</dbReference>
<dbReference type="NCBIfam" id="TIGR00277">
    <property type="entry name" value="HDIG"/>
    <property type="match status" value="1"/>
</dbReference>
<evidence type="ECO:0000259" key="5">
    <source>
        <dbReference type="PROSITE" id="PS51832"/>
    </source>
</evidence>